<dbReference type="AlphaFoldDB" id="A0A1K1NY44"/>
<proteinExistence type="predicted"/>
<dbReference type="Proteomes" id="UP000183257">
    <property type="component" value="Unassembled WGS sequence"/>
</dbReference>
<evidence type="ECO:0000256" key="1">
    <source>
        <dbReference type="SAM" id="Phobius"/>
    </source>
</evidence>
<name>A0A1K1NY44_9FLAO</name>
<keyword evidence="1" id="KW-0812">Transmembrane</keyword>
<organism evidence="2 3">
    <name type="scientific">Cellulophaga fucicola</name>
    <dbReference type="NCBI Taxonomy" id="76595"/>
    <lineage>
        <taxon>Bacteria</taxon>
        <taxon>Pseudomonadati</taxon>
        <taxon>Bacteroidota</taxon>
        <taxon>Flavobacteriia</taxon>
        <taxon>Flavobacteriales</taxon>
        <taxon>Flavobacteriaceae</taxon>
        <taxon>Cellulophaga</taxon>
    </lineage>
</organism>
<keyword evidence="1" id="KW-0472">Membrane</keyword>
<keyword evidence="3" id="KW-1185">Reference proteome</keyword>
<accession>A0A1K1NY44</accession>
<dbReference type="RefSeq" id="WP_280173623.1">
    <property type="nucleotide sequence ID" value="NZ_CBDUMO010000054.1"/>
</dbReference>
<evidence type="ECO:0000313" key="3">
    <source>
        <dbReference type="Proteomes" id="UP000183257"/>
    </source>
</evidence>
<sequence length="43" mass="4653">MNLSIALSNLSNGKIMIAIFALVCITLVAIVVGFLMTDKKKKE</sequence>
<evidence type="ECO:0000313" key="2">
    <source>
        <dbReference type="EMBL" id="SFW40424.1"/>
    </source>
</evidence>
<protein>
    <submittedName>
        <fullName evidence="2">Uncharacterized protein</fullName>
    </submittedName>
</protein>
<feature type="transmembrane region" description="Helical" evidence="1">
    <location>
        <begin position="15"/>
        <end position="36"/>
    </location>
</feature>
<reference evidence="3" key="1">
    <citation type="submission" date="2016-11" db="EMBL/GenBank/DDBJ databases">
        <authorList>
            <person name="Varghese N."/>
            <person name="Submissions S."/>
        </authorList>
    </citation>
    <scope>NUCLEOTIDE SEQUENCE [LARGE SCALE GENOMIC DNA]</scope>
    <source>
        <strain evidence="3">DSM 24786</strain>
    </source>
</reference>
<keyword evidence="1" id="KW-1133">Transmembrane helix</keyword>
<dbReference type="EMBL" id="FPIY01000002">
    <property type="protein sequence ID" value="SFW40424.1"/>
    <property type="molecule type" value="Genomic_DNA"/>
</dbReference>
<gene>
    <name evidence="2" type="ORF">SAMN05660313_01463</name>
</gene>